<dbReference type="RefSeq" id="WP_116857374.1">
    <property type="nucleotide sequence ID" value="NZ_QTJV01000017.1"/>
</dbReference>
<name>A0A3E1NT17_9BACT</name>
<sequence>MYTLVSSQTGNMAFRVSRFEEVASLQEQQGYNHYNILLVTKGSGRLFEYTFQENALLALGLYQPFQVKGELEGVLINFHPDFFCIYKHEEEVACNGVLFNNIYAPPLMQLAATEMAALLNIIRQIEEEMARPALAQYEVVMAFLKIFLINASRMKLERQEGLVPVGNEPFILQSLKDAIEQYYRKEHSPGYYAGLLNITPKALNKLSKTHFNRTLGGLIAERIMTEAKRELYMTAKPVKRIAFELGFNDEFYFSRFFKNNAEVSPVVYRETVGWGNNP</sequence>
<dbReference type="OrthoDB" id="2585681at2"/>
<evidence type="ECO:0000313" key="5">
    <source>
        <dbReference type="EMBL" id="RFM31060.1"/>
    </source>
</evidence>
<evidence type="ECO:0000259" key="4">
    <source>
        <dbReference type="PROSITE" id="PS01124"/>
    </source>
</evidence>
<evidence type="ECO:0000256" key="2">
    <source>
        <dbReference type="ARBA" id="ARBA00023125"/>
    </source>
</evidence>
<dbReference type="SUPFAM" id="SSF46689">
    <property type="entry name" value="Homeodomain-like"/>
    <property type="match status" value="1"/>
</dbReference>
<dbReference type="SMART" id="SM00342">
    <property type="entry name" value="HTH_ARAC"/>
    <property type="match status" value="1"/>
</dbReference>
<dbReference type="Gene3D" id="1.10.10.60">
    <property type="entry name" value="Homeodomain-like"/>
    <property type="match status" value="1"/>
</dbReference>
<dbReference type="InterPro" id="IPR009057">
    <property type="entry name" value="Homeodomain-like_sf"/>
</dbReference>
<keyword evidence="2" id="KW-0238">DNA-binding</keyword>
<keyword evidence="6" id="KW-1185">Reference proteome</keyword>
<keyword evidence="3" id="KW-0804">Transcription</keyword>
<dbReference type="GO" id="GO:0003700">
    <property type="term" value="F:DNA-binding transcription factor activity"/>
    <property type="evidence" value="ECO:0007669"/>
    <property type="project" value="InterPro"/>
</dbReference>
<proteinExistence type="predicted"/>
<dbReference type="AlphaFoldDB" id="A0A3E1NT17"/>
<feature type="domain" description="HTH araC/xylS-type" evidence="4">
    <location>
        <begin position="173"/>
        <end position="271"/>
    </location>
</feature>
<dbReference type="InterPro" id="IPR018060">
    <property type="entry name" value="HTH_AraC"/>
</dbReference>
<dbReference type="PROSITE" id="PS01124">
    <property type="entry name" value="HTH_ARAC_FAMILY_2"/>
    <property type="match status" value="1"/>
</dbReference>
<dbReference type="EMBL" id="QTJV01000017">
    <property type="protein sequence ID" value="RFM31060.1"/>
    <property type="molecule type" value="Genomic_DNA"/>
</dbReference>
<dbReference type="PANTHER" id="PTHR43280">
    <property type="entry name" value="ARAC-FAMILY TRANSCRIPTIONAL REGULATOR"/>
    <property type="match status" value="1"/>
</dbReference>
<evidence type="ECO:0000256" key="1">
    <source>
        <dbReference type="ARBA" id="ARBA00023015"/>
    </source>
</evidence>
<evidence type="ECO:0000313" key="6">
    <source>
        <dbReference type="Proteomes" id="UP000261174"/>
    </source>
</evidence>
<accession>A0A3E1NT17</accession>
<dbReference type="PANTHER" id="PTHR43280:SF32">
    <property type="entry name" value="TRANSCRIPTIONAL REGULATORY PROTEIN"/>
    <property type="match status" value="1"/>
</dbReference>
<dbReference type="GO" id="GO:0043565">
    <property type="term" value="F:sequence-specific DNA binding"/>
    <property type="evidence" value="ECO:0007669"/>
    <property type="project" value="InterPro"/>
</dbReference>
<organism evidence="5 6">
    <name type="scientific">Chitinophaga silvisoli</name>
    <dbReference type="NCBI Taxonomy" id="2291814"/>
    <lineage>
        <taxon>Bacteria</taxon>
        <taxon>Pseudomonadati</taxon>
        <taxon>Bacteroidota</taxon>
        <taxon>Chitinophagia</taxon>
        <taxon>Chitinophagales</taxon>
        <taxon>Chitinophagaceae</taxon>
        <taxon>Chitinophaga</taxon>
    </lineage>
</organism>
<dbReference type="Pfam" id="PF12833">
    <property type="entry name" value="HTH_18"/>
    <property type="match status" value="1"/>
</dbReference>
<protein>
    <submittedName>
        <fullName evidence="5">AraC family transcriptional regulator</fullName>
    </submittedName>
</protein>
<evidence type="ECO:0000256" key="3">
    <source>
        <dbReference type="ARBA" id="ARBA00023163"/>
    </source>
</evidence>
<dbReference type="Proteomes" id="UP000261174">
    <property type="component" value="Unassembled WGS sequence"/>
</dbReference>
<reference evidence="5 6" key="1">
    <citation type="submission" date="2018-08" db="EMBL/GenBank/DDBJ databases">
        <title>Chitinophaga sp. K20C18050901, a novel bacterium isolated from forest soil.</title>
        <authorList>
            <person name="Wang C."/>
        </authorList>
    </citation>
    <scope>NUCLEOTIDE SEQUENCE [LARGE SCALE GENOMIC DNA]</scope>
    <source>
        <strain evidence="5 6">K20C18050901</strain>
    </source>
</reference>
<gene>
    <name evidence="5" type="ORF">DXN04_31345</name>
</gene>
<comment type="caution">
    <text evidence="5">The sequence shown here is derived from an EMBL/GenBank/DDBJ whole genome shotgun (WGS) entry which is preliminary data.</text>
</comment>
<keyword evidence="1" id="KW-0805">Transcription regulation</keyword>